<evidence type="ECO:0000313" key="1">
    <source>
        <dbReference type="EMBL" id="KKB53321.1"/>
    </source>
</evidence>
<dbReference type="PATRIC" id="fig|927665.4.peg.3650"/>
<dbReference type="HOGENOM" id="CLU_071251_0_0_10"/>
<dbReference type="EMBL" id="AQHV01000015">
    <property type="protein sequence ID" value="KKB53321.1"/>
    <property type="molecule type" value="Genomic_DNA"/>
</dbReference>
<proteinExistence type="predicted"/>
<sequence>MIKINRCEDLEKLVAKMGFLPFFANGIEDFSIEEFTPQELWFSDEEEGPWEWKGPVIRNFNCAYGKLFQKKAGFVSMEWFPELVNYRRAMYNLKAEPLQSMGNVIYKTVTEHESLLSKEIKALCGYKKQPVKRSVNPFDSWETSETQALLKKTKPKGDGFETVITRLQMGTWLVVADFEYRYDKKGEPYGWGIARYTTPEVLFGKEKVQASGNRSPEESKQRLIDYLTQLLPQATPEQILKILG</sequence>
<dbReference type="RefSeq" id="WP_046146968.1">
    <property type="nucleotide sequence ID" value="NZ_KQ033913.1"/>
</dbReference>
<name>A0A0F5J5Z4_9BACT</name>
<dbReference type="InterPro" id="IPR056298">
    <property type="entry name" value="AlkZ-rel"/>
</dbReference>
<organism evidence="1 2">
    <name type="scientific">Parabacteroides goldsteinii DSM 19448 = WAL 12034</name>
    <dbReference type="NCBI Taxonomy" id="927665"/>
    <lineage>
        <taxon>Bacteria</taxon>
        <taxon>Pseudomonadati</taxon>
        <taxon>Bacteroidota</taxon>
        <taxon>Bacteroidia</taxon>
        <taxon>Bacteroidales</taxon>
        <taxon>Tannerellaceae</taxon>
        <taxon>Parabacteroides</taxon>
    </lineage>
</organism>
<comment type="caution">
    <text evidence="1">The sequence shown here is derived from an EMBL/GenBank/DDBJ whole genome shotgun (WGS) entry which is preliminary data.</text>
</comment>
<dbReference type="AlphaFoldDB" id="A0A0F5J5Z4"/>
<dbReference type="Pfam" id="PF24741">
    <property type="entry name" value="AlkZ-rel"/>
    <property type="match status" value="1"/>
</dbReference>
<evidence type="ECO:0000313" key="2">
    <source>
        <dbReference type="Proteomes" id="UP000033047"/>
    </source>
</evidence>
<dbReference type="STRING" id="927665.HMPREF1535_03549"/>
<dbReference type="Proteomes" id="UP000033047">
    <property type="component" value="Unassembled WGS sequence"/>
</dbReference>
<reference evidence="1 2" key="1">
    <citation type="submission" date="2013-04" db="EMBL/GenBank/DDBJ databases">
        <title>The Genome Sequence of Parabacteroides goldsteinii DSM 19448.</title>
        <authorList>
            <consortium name="The Broad Institute Genomics Platform"/>
            <person name="Earl A."/>
            <person name="Ward D."/>
            <person name="Feldgarden M."/>
            <person name="Gevers D."/>
            <person name="Martens E."/>
            <person name="Sakamoto M."/>
            <person name="Benno Y."/>
            <person name="Song Y."/>
            <person name="Liu C."/>
            <person name="Lee J."/>
            <person name="Bolanos M."/>
            <person name="Vaisanen M.L."/>
            <person name="Finegold S.M."/>
            <person name="Walker B."/>
            <person name="Young S."/>
            <person name="Zeng Q."/>
            <person name="Gargeya S."/>
            <person name="Fitzgerald M."/>
            <person name="Haas B."/>
            <person name="Abouelleil A."/>
            <person name="Allen A.W."/>
            <person name="Alvarado L."/>
            <person name="Arachchi H.M."/>
            <person name="Berlin A.M."/>
            <person name="Chapman S.B."/>
            <person name="Gainer-Dewar J."/>
            <person name="Goldberg J."/>
            <person name="Griggs A."/>
            <person name="Gujja S."/>
            <person name="Hansen M."/>
            <person name="Howarth C."/>
            <person name="Imamovic A."/>
            <person name="Ireland A."/>
            <person name="Larimer J."/>
            <person name="McCowan C."/>
            <person name="Murphy C."/>
            <person name="Pearson M."/>
            <person name="Poon T.W."/>
            <person name="Priest M."/>
            <person name="Roberts A."/>
            <person name="Saif S."/>
            <person name="Shea T."/>
            <person name="Sisk P."/>
            <person name="Sykes S."/>
            <person name="Wortman J."/>
            <person name="Nusbaum C."/>
            <person name="Birren B."/>
        </authorList>
    </citation>
    <scope>NUCLEOTIDE SEQUENCE [LARGE SCALE GENOMIC DNA]</scope>
    <source>
        <strain evidence="1 2">DSM 19448</strain>
    </source>
</reference>
<accession>A0A0F5J5Z4</accession>
<protein>
    <submittedName>
        <fullName evidence="1">Uncharacterized protein</fullName>
    </submittedName>
</protein>
<gene>
    <name evidence="1" type="ORF">HMPREF1535_03549</name>
</gene>